<keyword evidence="2" id="KW-0812">Transmembrane</keyword>
<gene>
    <name evidence="3" type="ORF">FL583_23890</name>
</gene>
<proteinExistence type="predicted"/>
<keyword evidence="2" id="KW-0472">Membrane</keyword>
<feature type="region of interest" description="Disordered" evidence="1">
    <location>
        <begin position="234"/>
        <end position="256"/>
    </location>
</feature>
<reference evidence="3 4" key="1">
    <citation type="submission" date="2019-07" db="EMBL/GenBank/DDBJ databases">
        <title>Cryptosporangium phraense sp. nov., isolated from plant litter.</title>
        <authorList>
            <person name="Suriyachadkun C."/>
        </authorList>
    </citation>
    <scope>NUCLEOTIDE SEQUENCE [LARGE SCALE GENOMIC DNA]</scope>
    <source>
        <strain evidence="3 4">A-T 5661</strain>
    </source>
</reference>
<comment type="caution">
    <text evidence="3">The sequence shown here is derived from an EMBL/GenBank/DDBJ whole genome shotgun (WGS) entry which is preliminary data.</text>
</comment>
<evidence type="ECO:0000256" key="1">
    <source>
        <dbReference type="SAM" id="MobiDB-lite"/>
    </source>
</evidence>
<feature type="transmembrane region" description="Helical" evidence="2">
    <location>
        <begin position="57"/>
        <end position="76"/>
    </location>
</feature>
<accession>A0A545AM59</accession>
<dbReference type="RefSeq" id="WP_142707051.1">
    <property type="nucleotide sequence ID" value="NZ_VIRS01000018.1"/>
</dbReference>
<organism evidence="3 4">
    <name type="scientific">Cryptosporangium phraense</name>
    <dbReference type="NCBI Taxonomy" id="2593070"/>
    <lineage>
        <taxon>Bacteria</taxon>
        <taxon>Bacillati</taxon>
        <taxon>Actinomycetota</taxon>
        <taxon>Actinomycetes</taxon>
        <taxon>Cryptosporangiales</taxon>
        <taxon>Cryptosporangiaceae</taxon>
        <taxon>Cryptosporangium</taxon>
    </lineage>
</organism>
<evidence type="ECO:0000256" key="2">
    <source>
        <dbReference type="SAM" id="Phobius"/>
    </source>
</evidence>
<evidence type="ECO:0000313" key="3">
    <source>
        <dbReference type="EMBL" id="TQS42361.1"/>
    </source>
</evidence>
<dbReference type="InParanoid" id="A0A545AM59"/>
<sequence>MPQRPPDDLDRLLAEHAGPGVDALDTPEITAALDALGDRIVAGEATSPRRPRRRGTVVAASAALAVALAVGAPAAADFIGLHTGEFGLPGKTENDTSEFLRADSPEFPALVEKLGRDYPLPPGGDYSHVLWLNEKAIADHGPYEFQERTLRWDVANDASCQWQKYWLDGYDRHDAAQQAAARKVLDEIPDWEGLKQASDNGTDWEQRAAKAVRIGDVAGFRYLHGIMCGAATGPTPSPEPSVFAPGYLTDADRQGR</sequence>
<keyword evidence="2" id="KW-1133">Transmembrane helix</keyword>
<keyword evidence="4" id="KW-1185">Reference proteome</keyword>
<name>A0A545AM59_9ACTN</name>
<protein>
    <submittedName>
        <fullName evidence="3">Uncharacterized protein</fullName>
    </submittedName>
</protein>
<evidence type="ECO:0000313" key="4">
    <source>
        <dbReference type="Proteomes" id="UP000317982"/>
    </source>
</evidence>
<dbReference type="Proteomes" id="UP000317982">
    <property type="component" value="Unassembled WGS sequence"/>
</dbReference>
<dbReference type="AlphaFoldDB" id="A0A545AM59"/>
<dbReference type="EMBL" id="VIRS01000018">
    <property type="protein sequence ID" value="TQS42361.1"/>
    <property type="molecule type" value="Genomic_DNA"/>
</dbReference>
<dbReference type="OrthoDB" id="5120202at2"/>